<dbReference type="RefSeq" id="WP_008611506.1">
    <property type="nucleotide sequence ID" value="NZ_JH651379.1"/>
</dbReference>
<dbReference type="InterPro" id="IPR009937">
    <property type="entry name" value="Phage_holin_3_6"/>
</dbReference>
<dbReference type="HOGENOM" id="CLU_153095_0_0_10"/>
<accession>I3C3Z6</accession>
<evidence type="ECO:0000256" key="1">
    <source>
        <dbReference type="SAM" id="Phobius"/>
    </source>
</evidence>
<dbReference type="Pfam" id="PF07332">
    <property type="entry name" value="Phage_holin_3_6"/>
    <property type="match status" value="1"/>
</dbReference>
<dbReference type="Proteomes" id="UP000004690">
    <property type="component" value="Unassembled WGS sequence"/>
</dbReference>
<name>I3C3Z6_9FLAO</name>
<evidence type="ECO:0000313" key="2">
    <source>
        <dbReference type="EMBL" id="EIJ38339.1"/>
    </source>
</evidence>
<feature type="transmembrane region" description="Helical" evidence="1">
    <location>
        <begin position="77"/>
        <end position="97"/>
    </location>
</feature>
<dbReference type="eggNOG" id="ENOG5032YZ6">
    <property type="taxonomic scope" value="Bacteria"/>
</dbReference>
<sequence>MSLNNISENAENLHKSAQEYIEHNYDYYRLSAFKKITKGTTSMIMFIIIGAVLFGAMLLLTFAIALFIGAWLDNLGLGFLILGAFYIIIALIIYYGFRKTIERKVLVKASKDFFDGD</sequence>
<keyword evidence="1" id="KW-0812">Transmembrane</keyword>
<keyword evidence="1" id="KW-1133">Transmembrane helix</keyword>
<dbReference type="OrthoDB" id="1144182at2"/>
<dbReference type="STRING" id="926559.JoomaDRAFT_1323"/>
<keyword evidence="1" id="KW-0472">Membrane</keyword>
<organism evidence="2 3">
    <name type="scientific">Galbibacter orientalis DSM 19592</name>
    <dbReference type="NCBI Taxonomy" id="926559"/>
    <lineage>
        <taxon>Bacteria</taxon>
        <taxon>Pseudomonadati</taxon>
        <taxon>Bacteroidota</taxon>
        <taxon>Flavobacteriia</taxon>
        <taxon>Flavobacteriales</taxon>
        <taxon>Flavobacteriaceae</taxon>
        <taxon>Galbibacter</taxon>
    </lineage>
</organism>
<dbReference type="AlphaFoldDB" id="I3C3Z6"/>
<dbReference type="EMBL" id="JH651379">
    <property type="protein sequence ID" value="EIJ38339.1"/>
    <property type="molecule type" value="Genomic_DNA"/>
</dbReference>
<reference evidence="2 3" key="1">
    <citation type="submission" date="2012-02" db="EMBL/GenBank/DDBJ databases">
        <title>Improved High-Quality Draft genome of Joostella marina DSM 19592.</title>
        <authorList>
            <consortium name="US DOE Joint Genome Institute (JGI-PGF)"/>
            <person name="Lucas S."/>
            <person name="Copeland A."/>
            <person name="Lapidus A."/>
            <person name="Bruce D."/>
            <person name="Goodwin L."/>
            <person name="Pitluck S."/>
            <person name="Peters L."/>
            <person name="Chertkov O."/>
            <person name="Ovchinnikova G."/>
            <person name="Kyrpides N."/>
            <person name="Mavromatis K."/>
            <person name="Detter J.C."/>
            <person name="Han C."/>
            <person name="Land M."/>
            <person name="Hauser L."/>
            <person name="Markowitz V."/>
            <person name="Cheng J.-F."/>
            <person name="Hugenholtz P."/>
            <person name="Woyke T."/>
            <person name="Wu D."/>
            <person name="Tindall B."/>
            <person name="Brambilla E."/>
            <person name="Klenk H.-P."/>
            <person name="Eisen J.A."/>
        </authorList>
    </citation>
    <scope>NUCLEOTIDE SEQUENCE [LARGE SCALE GENOMIC DNA]</scope>
    <source>
        <strain evidence="2 3">DSM 19592</strain>
    </source>
</reference>
<evidence type="ECO:0008006" key="4">
    <source>
        <dbReference type="Google" id="ProtNLM"/>
    </source>
</evidence>
<proteinExistence type="predicted"/>
<protein>
    <recommendedName>
        <fullName evidence="4">Competence protein</fullName>
    </recommendedName>
</protein>
<evidence type="ECO:0000313" key="3">
    <source>
        <dbReference type="Proteomes" id="UP000004690"/>
    </source>
</evidence>
<gene>
    <name evidence="2" type="ORF">JoomaDRAFT_1323</name>
</gene>
<keyword evidence="3" id="KW-1185">Reference proteome</keyword>
<feature type="transmembrane region" description="Helical" evidence="1">
    <location>
        <begin position="44"/>
        <end position="71"/>
    </location>
</feature>